<dbReference type="Proteomes" id="UP000800094">
    <property type="component" value="Unassembled WGS sequence"/>
</dbReference>
<dbReference type="Gene3D" id="3.30.420.40">
    <property type="match status" value="2"/>
</dbReference>
<feature type="compositionally biased region" description="Acidic residues" evidence="1">
    <location>
        <begin position="157"/>
        <end position="168"/>
    </location>
</feature>
<feature type="region of interest" description="Disordered" evidence="1">
    <location>
        <begin position="149"/>
        <end position="168"/>
    </location>
</feature>
<dbReference type="SUPFAM" id="SSF53067">
    <property type="entry name" value="Actin-like ATPase domain"/>
    <property type="match status" value="2"/>
</dbReference>
<keyword evidence="3" id="KW-1185">Reference proteome</keyword>
<dbReference type="InterPro" id="IPR043129">
    <property type="entry name" value="ATPase_NBD"/>
</dbReference>
<accession>A0A6A6IJM3</accession>
<sequence>MAPERRTSGRGFKRFDPGPILEEDSQDGDVEMTLDGDDEQREDAQREEPALTDPLHLLDQERLIIAIDFGTTFSSVAYALLPKGMSTEQIRLKDIKCIGAYPGYEPPLGIPDAREDVPTELWYDTGHRQMPTDDHPMGELEEEGSINLFEDTSSSGDDSDDEASEFDDGDRIEQAWEEFNANRATRVGTQYWGFGVQQRLSATDIPKDEARPLSRFKLKLDEKKETLEVRENLAPILKNLRRKKFIQTDHDIFTHYLTHLLRHTKSQLHLHNALYQDTVVEFVLCVPAKWPAKGCRAMQIALTAAVKEVGLNEYASGSVGNLFMISEPEAAAACVLSEADNEIWFEETIVILDAGGGTVDAVTYQCTSSEPLRLSAEVVPPHSKLCGASYINEKFEKRLMQRLKGEAYLVKNGKTLKSIVEAKSTAFENNEKRKIDTTKPNSRLQPVYIDDLRENQSKRFHQNRMEFNHKETEKLFKKSLKGAQDVLKDQLELAASAKHNVEKVILTGGFGQSKALQSFLKSYLRKTVNNLGGKIDLIIPKNPSTAVARGAVLRALDKQRGPARITQCSYGLLASEPYEPDAFEAHRQTKCRINKVDGEKYVDGTIKWVVQAGEIVQNGKVLTYPVTHVFSLTAKKFLCEEVLWVSDHRHESHYRRTHTLNKAAEKAGTIIADMTFLKTEGHIQPQPPSELSGSKKGYWEVPYEVVMIFEGRSLRFLARWPREEDLRPGQRQEVLARDQICVAAAFQPGTA</sequence>
<proteinExistence type="predicted"/>
<name>A0A6A6IJM3_9PLEO</name>
<organism evidence="2 3">
    <name type="scientific">Trematosphaeria pertusa</name>
    <dbReference type="NCBI Taxonomy" id="390896"/>
    <lineage>
        <taxon>Eukaryota</taxon>
        <taxon>Fungi</taxon>
        <taxon>Dikarya</taxon>
        <taxon>Ascomycota</taxon>
        <taxon>Pezizomycotina</taxon>
        <taxon>Dothideomycetes</taxon>
        <taxon>Pleosporomycetidae</taxon>
        <taxon>Pleosporales</taxon>
        <taxon>Massarineae</taxon>
        <taxon>Trematosphaeriaceae</taxon>
        <taxon>Trematosphaeria</taxon>
    </lineage>
</organism>
<dbReference type="AlphaFoldDB" id="A0A6A6IJM3"/>
<feature type="region of interest" description="Disordered" evidence="1">
    <location>
        <begin position="1"/>
        <end position="50"/>
    </location>
</feature>
<evidence type="ECO:0008006" key="4">
    <source>
        <dbReference type="Google" id="ProtNLM"/>
    </source>
</evidence>
<reference evidence="2" key="1">
    <citation type="journal article" date="2020" name="Stud. Mycol.">
        <title>101 Dothideomycetes genomes: a test case for predicting lifestyles and emergence of pathogens.</title>
        <authorList>
            <person name="Haridas S."/>
            <person name="Albert R."/>
            <person name="Binder M."/>
            <person name="Bloem J."/>
            <person name="Labutti K."/>
            <person name="Salamov A."/>
            <person name="Andreopoulos B."/>
            <person name="Baker S."/>
            <person name="Barry K."/>
            <person name="Bills G."/>
            <person name="Bluhm B."/>
            <person name="Cannon C."/>
            <person name="Castanera R."/>
            <person name="Culley D."/>
            <person name="Daum C."/>
            <person name="Ezra D."/>
            <person name="Gonzalez J."/>
            <person name="Henrissat B."/>
            <person name="Kuo A."/>
            <person name="Liang C."/>
            <person name="Lipzen A."/>
            <person name="Lutzoni F."/>
            <person name="Magnuson J."/>
            <person name="Mondo S."/>
            <person name="Nolan M."/>
            <person name="Ohm R."/>
            <person name="Pangilinan J."/>
            <person name="Park H.-J."/>
            <person name="Ramirez L."/>
            <person name="Alfaro M."/>
            <person name="Sun H."/>
            <person name="Tritt A."/>
            <person name="Yoshinaga Y."/>
            <person name="Zwiers L.-H."/>
            <person name="Turgeon B."/>
            <person name="Goodwin S."/>
            <person name="Spatafora J."/>
            <person name="Crous P."/>
            <person name="Grigoriev I."/>
        </authorList>
    </citation>
    <scope>NUCLEOTIDE SEQUENCE</scope>
    <source>
        <strain evidence="2">CBS 122368</strain>
    </source>
</reference>
<feature type="compositionally biased region" description="Acidic residues" evidence="1">
    <location>
        <begin position="21"/>
        <end position="41"/>
    </location>
</feature>
<evidence type="ECO:0000313" key="2">
    <source>
        <dbReference type="EMBL" id="KAF2250072.1"/>
    </source>
</evidence>
<dbReference type="PANTHER" id="PTHR42749">
    <property type="entry name" value="CELL SHAPE-DETERMINING PROTEIN MREB"/>
    <property type="match status" value="1"/>
</dbReference>
<protein>
    <recommendedName>
        <fullName evidence="4">Actin-like ATPase domain-containing protein</fullName>
    </recommendedName>
</protein>
<dbReference type="RefSeq" id="XP_033685076.1">
    <property type="nucleotide sequence ID" value="XM_033828836.1"/>
</dbReference>
<dbReference type="EMBL" id="ML987194">
    <property type="protein sequence ID" value="KAF2250072.1"/>
    <property type="molecule type" value="Genomic_DNA"/>
</dbReference>
<dbReference type="GeneID" id="54582166"/>
<dbReference type="PANTHER" id="PTHR42749:SF8">
    <property type="entry name" value="HSP70 FAMILY PROTEIN (AFU_ORTHOLOGUE AFUA_3G13740)"/>
    <property type="match status" value="1"/>
</dbReference>
<gene>
    <name evidence="2" type="ORF">BU26DRAFT_518528</name>
</gene>
<dbReference type="CDD" id="cd10170">
    <property type="entry name" value="ASKHA_NBD_HSP70"/>
    <property type="match status" value="1"/>
</dbReference>
<evidence type="ECO:0000256" key="1">
    <source>
        <dbReference type="SAM" id="MobiDB-lite"/>
    </source>
</evidence>
<evidence type="ECO:0000313" key="3">
    <source>
        <dbReference type="Proteomes" id="UP000800094"/>
    </source>
</evidence>
<dbReference type="OrthoDB" id="2963168at2759"/>